<dbReference type="Proteomes" id="UP000216885">
    <property type="component" value="Unassembled WGS sequence"/>
</dbReference>
<gene>
    <name evidence="6" type="ORF">CAL20_17905</name>
</gene>
<dbReference type="Pfam" id="PF03466">
    <property type="entry name" value="LysR_substrate"/>
    <property type="match status" value="1"/>
</dbReference>
<reference evidence="6 7" key="1">
    <citation type="submission" date="2017-05" db="EMBL/GenBank/DDBJ databases">
        <title>Complete and WGS of Bordetella genogroups.</title>
        <authorList>
            <person name="Spilker T."/>
            <person name="LiPuma J."/>
        </authorList>
    </citation>
    <scope>NUCLEOTIDE SEQUENCE [LARGE SCALE GENOMIC DNA]</scope>
    <source>
        <strain evidence="6 7">AU9919</strain>
    </source>
</reference>
<dbReference type="EMBL" id="NEVQ01000017">
    <property type="protein sequence ID" value="OZI54357.1"/>
    <property type="molecule type" value="Genomic_DNA"/>
</dbReference>
<dbReference type="GO" id="GO:0003677">
    <property type="term" value="F:DNA binding"/>
    <property type="evidence" value="ECO:0007669"/>
    <property type="project" value="UniProtKB-KW"/>
</dbReference>
<comment type="caution">
    <text evidence="6">The sequence shown here is derived from an EMBL/GenBank/DDBJ whole genome shotgun (WGS) entry which is preliminary data.</text>
</comment>
<dbReference type="PANTHER" id="PTHR30579:SF7">
    <property type="entry name" value="HTH-TYPE TRANSCRIPTIONAL REGULATOR LRHA-RELATED"/>
    <property type="match status" value="1"/>
</dbReference>
<dbReference type="Pfam" id="PF00126">
    <property type="entry name" value="HTH_1"/>
    <property type="match status" value="1"/>
</dbReference>
<dbReference type="PANTHER" id="PTHR30579">
    <property type="entry name" value="TRANSCRIPTIONAL REGULATOR"/>
    <property type="match status" value="1"/>
</dbReference>
<dbReference type="Gene3D" id="3.40.190.10">
    <property type="entry name" value="Periplasmic binding protein-like II"/>
    <property type="match status" value="2"/>
</dbReference>
<evidence type="ECO:0000256" key="2">
    <source>
        <dbReference type="ARBA" id="ARBA00023015"/>
    </source>
</evidence>
<dbReference type="InterPro" id="IPR036390">
    <property type="entry name" value="WH_DNA-bd_sf"/>
</dbReference>
<dbReference type="OrthoDB" id="9789529at2"/>
<keyword evidence="3" id="KW-0238">DNA-binding</keyword>
<dbReference type="InterPro" id="IPR005119">
    <property type="entry name" value="LysR_subst-bd"/>
</dbReference>
<evidence type="ECO:0000313" key="7">
    <source>
        <dbReference type="Proteomes" id="UP000216885"/>
    </source>
</evidence>
<dbReference type="InterPro" id="IPR050176">
    <property type="entry name" value="LTTR"/>
</dbReference>
<dbReference type="InterPro" id="IPR036388">
    <property type="entry name" value="WH-like_DNA-bd_sf"/>
</dbReference>
<sequence>MQTLDLDTLRTLTVIQEQGGFAAAAVHLGRTQSAVSQQMQRLESQLGRAIFERRGRQKRLTSHGERLLDYARHLLSVNDEALRNLQQGSLEGVLRIGAPHDVADNMLPPLLAQIARHSPLLQIDIHVGRSPFLMESLHRGEIDMTISNRHDPTLEGVVLRTSPTVWVCSSSYVLDNTKPIPLVLADGPSLFRRLAQEALDDAGIRWSPSYTSSSLIGIKAALRAGLGVTARGIELIGTDFRVLGENDGMPRLPDVEYYLFVRNNVVRPLTRRVFDMLKSNMRLLRSADRENRPGDVLGDGNHVRFAV</sequence>
<protein>
    <submittedName>
        <fullName evidence="6">Transcriptional regulator LrhA</fullName>
    </submittedName>
</protein>
<dbReference type="GO" id="GO:0003700">
    <property type="term" value="F:DNA-binding transcription factor activity"/>
    <property type="evidence" value="ECO:0007669"/>
    <property type="project" value="InterPro"/>
</dbReference>
<accession>A0A261TYL1</accession>
<comment type="similarity">
    <text evidence="1">Belongs to the LysR transcriptional regulatory family.</text>
</comment>
<dbReference type="PRINTS" id="PR00039">
    <property type="entry name" value="HTHLYSR"/>
</dbReference>
<evidence type="ECO:0000313" key="6">
    <source>
        <dbReference type="EMBL" id="OZI54357.1"/>
    </source>
</evidence>
<keyword evidence="7" id="KW-1185">Reference proteome</keyword>
<dbReference type="RefSeq" id="WP_094822269.1">
    <property type="nucleotide sequence ID" value="NZ_NEVO01000010.1"/>
</dbReference>
<evidence type="ECO:0000256" key="4">
    <source>
        <dbReference type="ARBA" id="ARBA00023163"/>
    </source>
</evidence>
<dbReference type="InterPro" id="IPR000847">
    <property type="entry name" value="LysR_HTH_N"/>
</dbReference>
<evidence type="ECO:0000256" key="1">
    <source>
        <dbReference type="ARBA" id="ARBA00009437"/>
    </source>
</evidence>
<keyword evidence="2" id="KW-0805">Transcription regulation</keyword>
<evidence type="ECO:0000259" key="5">
    <source>
        <dbReference type="PROSITE" id="PS50931"/>
    </source>
</evidence>
<dbReference type="PROSITE" id="PS50931">
    <property type="entry name" value="HTH_LYSR"/>
    <property type="match status" value="1"/>
</dbReference>
<dbReference type="AlphaFoldDB" id="A0A261TYL1"/>
<feature type="domain" description="HTH lysR-type" evidence="5">
    <location>
        <begin position="4"/>
        <end position="61"/>
    </location>
</feature>
<proteinExistence type="inferred from homology"/>
<evidence type="ECO:0000256" key="3">
    <source>
        <dbReference type="ARBA" id="ARBA00023125"/>
    </source>
</evidence>
<dbReference type="SUPFAM" id="SSF53850">
    <property type="entry name" value="Periplasmic binding protein-like II"/>
    <property type="match status" value="1"/>
</dbReference>
<dbReference type="SUPFAM" id="SSF46785">
    <property type="entry name" value="Winged helix' DNA-binding domain"/>
    <property type="match status" value="1"/>
</dbReference>
<keyword evidence="4" id="KW-0804">Transcription</keyword>
<organism evidence="6 7">
    <name type="scientific">Bordetella genomosp. 4</name>
    <dbReference type="NCBI Taxonomy" id="463044"/>
    <lineage>
        <taxon>Bacteria</taxon>
        <taxon>Pseudomonadati</taxon>
        <taxon>Pseudomonadota</taxon>
        <taxon>Betaproteobacteria</taxon>
        <taxon>Burkholderiales</taxon>
        <taxon>Alcaligenaceae</taxon>
        <taxon>Bordetella</taxon>
    </lineage>
</organism>
<dbReference type="Gene3D" id="1.10.10.10">
    <property type="entry name" value="Winged helix-like DNA-binding domain superfamily/Winged helix DNA-binding domain"/>
    <property type="match status" value="1"/>
</dbReference>
<name>A0A261TYL1_9BORD</name>